<sequence>MNPTSQEKHQTLQRVTIVGSVINLALGIAKILLGWMFRSHALLADGIHSLSDLLSDILVLVLGKIAHQGPDTNHPYGHERFETLGTVLLGMILGAVAGALGYDSIVRLFGHSTPAQTSWLTLAITLFSILSKEWLYHYTLKAGKQIRSDLLIANAWHHRTDSLSSIVVLVALMGNYIGLSWLDPVAALVVAFMVARIGWELTWSSLQELTDRALPEEETEAIMQAMSQEPGIKDVHDLRSRKMGSHYLVDVHLVVSDELSAAEAHHVGLRATQRARKACADIRDIVFHIDVSADEQGQLHLPSRHDVMQWLRPRLQERQLHLHHLKLYYLNRQVRVELYFDHHQQSTTLELQQELIADRPVWLEDIRLWFTPAAPASAAHQQDAD</sequence>
<evidence type="ECO:0000256" key="7">
    <source>
        <dbReference type="SAM" id="Phobius"/>
    </source>
</evidence>
<proteinExistence type="inferred from homology"/>
<keyword evidence="3" id="KW-0813">Transport</keyword>
<dbReference type="InterPro" id="IPR050291">
    <property type="entry name" value="CDF_Transporter"/>
</dbReference>
<comment type="caution">
    <text evidence="10">The sequence shown here is derived from an EMBL/GenBank/DDBJ whole genome shotgun (WGS) entry which is preliminary data.</text>
</comment>
<evidence type="ECO:0000256" key="5">
    <source>
        <dbReference type="ARBA" id="ARBA00022989"/>
    </source>
</evidence>
<feature type="transmembrane region" description="Helical" evidence="7">
    <location>
        <begin position="83"/>
        <end position="102"/>
    </location>
</feature>
<dbReference type="PANTHER" id="PTHR43840:SF15">
    <property type="entry name" value="MITOCHONDRIAL METAL TRANSPORTER 1-RELATED"/>
    <property type="match status" value="1"/>
</dbReference>
<comment type="subcellular location">
    <subcellularLocation>
        <location evidence="1">Membrane</location>
        <topology evidence="1">Multi-pass membrane protein</topology>
    </subcellularLocation>
</comment>
<dbReference type="OrthoDB" id="9806522at2"/>
<dbReference type="Pfam" id="PF01545">
    <property type="entry name" value="Cation_efflux"/>
    <property type="match status" value="1"/>
</dbReference>
<feature type="domain" description="Cation efflux protein transmembrane" evidence="8">
    <location>
        <begin position="17"/>
        <end position="209"/>
    </location>
</feature>
<dbReference type="Proteomes" id="UP000238196">
    <property type="component" value="Unassembled WGS sequence"/>
</dbReference>
<comment type="similarity">
    <text evidence="2">Belongs to the cation diffusion facilitator (CDF) transporter (TC 2.A.4) family.</text>
</comment>
<feature type="transmembrane region" description="Helical" evidence="7">
    <location>
        <begin position="161"/>
        <end position="179"/>
    </location>
</feature>
<dbReference type="SUPFAM" id="SSF160240">
    <property type="entry name" value="Cation efflux protein cytoplasmic domain-like"/>
    <property type="match status" value="1"/>
</dbReference>
<feature type="transmembrane region" description="Helical" evidence="7">
    <location>
        <begin position="12"/>
        <end position="35"/>
    </location>
</feature>
<evidence type="ECO:0000259" key="9">
    <source>
        <dbReference type="Pfam" id="PF16916"/>
    </source>
</evidence>
<organism evidence="10 11">
    <name type="scientific">Proteobacteria bacterium 228</name>
    <dbReference type="NCBI Taxonomy" id="2083153"/>
    <lineage>
        <taxon>Bacteria</taxon>
        <taxon>Pseudomonadati</taxon>
        <taxon>Pseudomonadota</taxon>
    </lineage>
</organism>
<evidence type="ECO:0000256" key="1">
    <source>
        <dbReference type="ARBA" id="ARBA00004141"/>
    </source>
</evidence>
<name>A0A2S5KR09_9PROT</name>
<evidence type="ECO:0000313" key="11">
    <source>
        <dbReference type="Proteomes" id="UP000238196"/>
    </source>
</evidence>
<dbReference type="InterPro" id="IPR027470">
    <property type="entry name" value="Cation_efflux_CTD"/>
</dbReference>
<keyword evidence="6 7" id="KW-0472">Membrane</keyword>
<dbReference type="InterPro" id="IPR002524">
    <property type="entry name" value="Cation_efflux"/>
</dbReference>
<dbReference type="InterPro" id="IPR036837">
    <property type="entry name" value="Cation_efflux_CTD_sf"/>
</dbReference>
<evidence type="ECO:0000256" key="6">
    <source>
        <dbReference type="ARBA" id="ARBA00023136"/>
    </source>
</evidence>
<feature type="domain" description="Cation efflux protein cytoplasmic" evidence="9">
    <location>
        <begin position="214"/>
        <end position="290"/>
    </location>
</feature>
<feature type="transmembrane region" description="Helical" evidence="7">
    <location>
        <begin position="122"/>
        <end position="140"/>
    </location>
</feature>
<evidence type="ECO:0000259" key="8">
    <source>
        <dbReference type="Pfam" id="PF01545"/>
    </source>
</evidence>
<dbReference type="GO" id="GO:0008324">
    <property type="term" value="F:monoatomic cation transmembrane transporter activity"/>
    <property type="evidence" value="ECO:0007669"/>
    <property type="project" value="InterPro"/>
</dbReference>
<dbReference type="Gene3D" id="1.20.1510.10">
    <property type="entry name" value="Cation efflux protein transmembrane domain"/>
    <property type="match status" value="1"/>
</dbReference>
<dbReference type="FunFam" id="1.20.1510.10:FF:000006">
    <property type="entry name" value="Divalent cation efflux transporter"/>
    <property type="match status" value="1"/>
</dbReference>
<dbReference type="PANTHER" id="PTHR43840">
    <property type="entry name" value="MITOCHONDRIAL METAL TRANSPORTER 1-RELATED"/>
    <property type="match status" value="1"/>
</dbReference>
<dbReference type="GO" id="GO:0016020">
    <property type="term" value="C:membrane"/>
    <property type="evidence" value="ECO:0007669"/>
    <property type="project" value="UniProtKB-SubCell"/>
</dbReference>
<evidence type="ECO:0000256" key="4">
    <source>
        <dbReference type="ARBA" id="ARBA00022692"/>
    </source>
</evidence>
<dbReference type="Gene3D" id="3.30.70.1350">
    <property type="entry name" value="Cation efflux protein, cytoplasmic domain"/>
    <property type="match status" value="1"/>
</dbReference>
<dbReference type="InterPro" id="IPR027469">
    <property type="entry name" value="Cation_efflux_TMD_sf"/>
</dbReference>
<dbReference type="NCBIfam" id="TIGR01297">
    <property type="entry name" value="CDF"/>
    <property type="match status" value="1"/>
</dbReference>
<accession>A0A2S5KR09</accession>
<gene>
    <name evidence="10" type="ORF">C4K68_10505</name>
</gene>
<dbReference type="Pfam" id="PF16916">
    <property type="entry name" value="ZT_dimer"/>
    <property type="match status" value="1"/>
</dbReference>
<dbReference type="InterPro" id="IPR058533">
    <property type="entry name" value="Cation_efflux_TM"/>
</dbReference>
<protein>
    <submittedName>
        <fullName evidence="10">Cation transporter</fullName>
    </submittedName>
</protein>
<evidence type="ECO:0000256" key="2">
    <source>
        <dbReference type="ARBA" id="ARBA00008114"/>
    </source>
</evidence>
<dbReference type="AlphaFoldDB" id="A0A2S5KR09"/>
<dbReference type="SUPFAM" id="SSF161111">
    <property type="entry name" value="Cation efflux protein transmembrane domain-like"/>
    <property type="match status" value="1"/>
</dbReference>
<dbReference type="EMBL" id="PRLP01000034">
    <property type="protein sequence ID" value="PPC77297.1"/>
    <property type="molecule type" value="Genomic_DNA"/>
</dbReference>
<evidence type="ECO:0000256" key="3">
    <source>
        <dbReference type="ARBA" id="ARBA00022448"/>
    </source>
</evidence>
<reference evidence="10 11" key="1">
    <citation type="submission" date="2018-02" db="EMBL/GenBank/DDBJ databases">
        <title>novel marine gammaproteobacteria from coastal saline agro ecosystem.</title>
        <authorList>
            <person name="Krishnan R."/>
            <person name="Ramesh Kumar N."/>
        </authorList>
    </citation>
    <scope>NUCLEOTIDE SEQUENCE [LARGE SCALE GENOMIC DNA]</scope>
    <source>
        <strain evidence="10 11">228</strain>
    </source>
</reference>
<keyword evidence="4 7" id="KW-0812">Transmembrane</keyword>
<evidence type="ECO:0000313" key="10">
    <source>
        <dbReference type="EMBL" id="PPC77297.1"/>
    </source>
</evidence>
<keyword evidence="5 7" id="KW-1133">Transmembrane helix</keyword>